<dbReference type="PROSITE" id="PS50126">
    <property type="entry name" value="S1"/>
    <property type="match status" value="5"/>
</dbReference>
<dbReference type="GO" id="GO:0005840">
    <property type="term" value="C:ribosome"/>
    <property type="evidence" value="ECO:0007669"/>
    <property type="project" value="UniProtKB-KW"/>
</dbReference>
<evidence type="ECO:0000256" key="1">
    <source>
        <dbReference type="ARBA" id="ARBA00006767"/>
    </source>
</evidence>
<name>H0URI2_9BACT</name>
<dbReference type="GO" id="GO:0003735">
    <property type="term" value="F:structural constituent of ribosome"/>
    <property type="evidence" value="ECO:0007669"/>
    <property type="project" value="TreeGrafter"/>
</dbReference>
<proteinExistence type="inferred from homology"/>
<dbReference type="Proteomes" id="UP000005730">
    <property type="component" value="Chromosome"/>
</dbReference>
<dbReference type="CDD" id="cd04465">
    <property type="entry name" value="S1_RPS1_repeat_ec2_hs2"/>
    <property type="match status" value="1"/>
</dbReference>
<dbReference type="GO" id="GO:1990904">
    <property type="term" value="C:ribonucleoprotein complex"/>
    <property type="evidence" value="ECO:0007669"/>
    <property type="project" value="UniProtKB-KW"/>
</dbReference>
<dbReference type="InterPro" id="IPR035104">
    <property type="entry name" value="Ribosomal_protein_S1-like"/>
</dbReference>
<evidence type="ECO:0000256" key="4">
    <source>
        <dbReference type="ARBA" id="ARBA00025604"/>
    </source>
</evidence>
<organism evidence="7 8">
    <name type="scientific">Thermanaerovibrio velox DSM 12556</name>
    <dbReference type="NCBI Taxonomy" id="926567"/>
    <lineage>
        <taxon>Bacteria</taxon>
        <taxon>Thermotogati</taxon>
        <taxon>Synergistota</taxon>
        <taxon>Synergistia</taxon>
        <taxon>Synergistales</taxon>
        <taxon>Synergistaceae</taxon>
        <taxon>Thermanaerovibrio</taxon>
    </lineage>
</organism>
<dbReference type="RefSeq" id="WP_006583415.1">
    <property type="nucleotide sequence ID" value="NZ_CM001377.1"/>
</dbReference>
<dbReference type="GO" id="GO:0006412">
    <property type="term" value="P:translation"/>
    <property type="evidence" value="ECO:0007669"/>
    <property type="project" value="TreeGrafter"/>
</dbReference>
<evidence type="ECO:0000313" key="7">
    <source>
        <dbReference type="EMBL" id="EHM09921.1"/>
    </source>
</evidence>
<dbReference type="Gene3D" id="2.40.50.140">
    <property type="entry name" value="Nucleic acid-binding proteins"/>
    <property type="match status" value="5"/>
</dbReference>
<feature type="domain" description="S1 motif" evidence="6">
    <location>
        <begin position="35"/>
        <end position="105"/>
    </location>
</feature>
<keyword evidence="2 7" id="KW-0689">Ribosomal protein</keyword>
<dbReference type="Pfam" id="PF00575">
    <property type="entry name" value="S1"/>
    <property type="match status" value="5"/>
</dbReference>
<dbReference type="SMART" id="SM00316">
    <property type="entry name" value="S1"/>
    <property type="match status" value="5"/>
</dbReference>
<dbReference type="HOGENOM" id="CLU_015805_2_1_0"/>
<evidence type="ECO:0000259" key="6">
    <source>
        <dbReference type="PROSITE" id="PS50126"/>
    </source>
</evidence>
<evidence type="ECO:0000256" key="5">
    <source>
        <dbReference type="SAM" id="MobiDB-lite"/>
    </source>
</evidence>
<accession>H0URI2</accession>
<keyword evidence="3" id="KW-0687">Ribonucleoprotein</keyword>
<evidence type="ECO:0000256" key="3">
    <source>
        <dbReference type="ARBA" id="ARBA00023274"/>
    </source>
</evidence>
<dbReference type="PRINTS" id="PR00681">
    <property type="entry name" value="RIBOSOMALS1"/>
</dbReference>
<dbReference type="InterPro" id="IPR012340">
    <property type="entry name" value="NA-bd_OB-fold"/>
</dbReference>
<dbReference type="FunFam" id="2.40.50.140:FF:000103">
    <property type="entry name" value="protein RRP5 homolog"/>
    <property type="match status" value="2"/>
</dbReference>
<feature type="domain" description="S1 motif" evidence="6">
    <location>
        <begin position="118"/>
        <end position="190"/>
    </location>
</feature>
<dbReference type="InterPro" id="IPR003029">
    <property type="entry name" value="S1_domain"/>
</dbReference>
<dbReference type="eggNOG" id="COG0539">
    <property type="taxonomic scope" value="Bacteria"/>
</dbReference>
<evidence type="ECO:0000256" key="2">
    <source>
        <dbReference type="ARBA" id="ARBA00022980"/>
    </source>
</evidence>
<feature type="domain" description="S1 motif" evidence="6">
    <location>
        <begin position="296"/>
        <end position="365"/>
    </location>
</feature>
<dbReference type="AlphaFoldDB" id="H0URI2"/>
<dbReference type="OrthoDB" id="9804077at2"/>
<comment type="function">
    <text evidence="4">Binds mRNA; thus facilitating recognition of the initiation point. It is needed to translate mRNA with a short Shine-Dalgarno (SD) purine-rich sequence.</text>
</comment>
<dbReference type="STRING" id="926567.TheveDRAFT_0771"/>
<dbReference type="CDD" id="cd05688">
    <property type="entry name" value="S1_RPS1_repeat_ec3"/>
    <property type="match status" value="2"/>
</dbReference>
<feature type="domain" description="S1 motif" evidence="6">
    <location>
        <begin position="211"/>
        <end position="279"/>
    </location>
</feature>
<dbReference type="PANTHER" id="PTHR10724:SF7">
    <property type="entry name" value="SMALL RIBOSOMAL SUBUNIT PROTEIN BS1C"/>
    <property type="match status" value="1"/>
</dbReference>
<feature type="region of interest" description="Disordered" evidence="5">
    <location>
        <begin position="454"/>
        <end position="499"/>
    </location>
</feature>
<keyword evidence="8" id="KW-1185">Reference proteome</keyword>
<dbReference type="SUPFAM" id="SSF50249">
    <property type="entry name" value="Nucleic acid-binding proteins"/>
    <property type="match status" value="5"/>
</dbReference>
<dbReference type="EMBL" id="CM001377">
    <property type="protein sequence ID" value="EHM09921.1"/>
    <property type="molecule type" value="Genomic_DNA"/>
</dbReference>
<dbReference type="GO" id="GO:0003729">
    <property type="term" value="F:mRNA binding"/>
    <property type="evidence" value="ECO:0007669"/>
    <property type="project" value="TreeGrafter"/>
</dbReference>
<comment type="similarity">
    <text evidence="1">Belongs to the bacterial ribosomal protein bS1 family.</text>
</comment>
<dbReference type="PANTHER" id="PTHR10724">
    <property type="entry name" value="30S RIBOSOMAL PROTEIN S1"/>
    <property type="match status" value="1"/>
</dbReference>
<gene>
    <name evidence="7" type="ORF">TheveDRAFT_0771</name>
</gene>
<sequence length="499" mass="56291">MVDESMMNNSGVCDPEPETMESIMEQIDSVNIHRGSVVEGTVVDAREDGWLVDVGYKCEGFLPKREWTHRAIVEKVGEPQVGDRIRVQVTNVGQGEEAQLSLSRWRCEFDERWNALEEKLAQSDVIEVEGIRKVKGGLIVDCCGLEGFIPISHLAEEGRGINPANLVGKTFPVKLVEKDRRKRRLVLSRRSILEEELSSLREDFYANVHEGDILEGDVSSVTSFGVFVNLGALEGLVHVTELSWQRGAKAKDIVQKGDRVRVKVIGIDRENNRISLSLKQAQEDPWVNVTSRWSVGQKTKGVVTNLADFGAFVEIEPGVEGLIHIGDLSWSRVKHPKEVLRKGQEVEVVILEVDGERRRIGLGFKQLNDPWNNVAEKYSKDQVVNVKVVRLADFGAFVELEDGVEGLIHISQLSRQRVEKPSDVLKEGQEVQAKILEVNPAERRIRLSLRALEEEPAQERREERKRRPAKDDSHGSPKSFLPQQEEFTFTIGDHLNLNQ</sequence>
<protein>
    <submittedName>
        <fullName evidence="7">Ribosomal protein S1</fullName>
    </submittedName>
</protein>
<evidence type="ECO:0000313" key="8">
    <source>
        <dbReference type="Proteomes" id="UP000005730"/>
    </source>
</evidence>
<feature type="domain" description="S1 motif" evidence="6">
    <location>
        <begin position="381"/>
        <end position="450"/>
    </location>
</feature>
<reference evidence="7 8" key="1">
    <citation type="submission" date="2011-10" db="EMBL/GenBank/DDBJ databases">
        <title>The Noncontiguous Finished genome of Thermanaerovibrio velox DSM 12556.</title>
        <authorList>
            <consortium name="US DOE Joint Genome Institute (JGI-PGF)"/>
            <person name="Lucas S."/>
            <person name="Copeland A."/>
            <person name="Lapidus A."/>
            <person name="Glavina del Rio T."/>
            <person name="Dalin E."/>
            <person name="Tice H."/>
            <person name="Bruce D."/>
            <person name="Goodwin L."/>
            <person name="Pitluck S."/>
            <person name="Peters L."/>
            <person name="Mikhailova N."/>
            <person name="Teshima H."/>
            <person name="Kyrpides N."/>
            <person name="Mavromatis K."/>
            <person name="Ivanova N."/>
            <person name="Markowitz V."/>
            <person name="Cheng J.-F."/>
            <person name="Hugenholtz P."/>
            <person name="Woyke T."/>
            <person name="Wu D."/>
            <person name="Spring S."/>
            <person name="Brambilla E.-M."/>
            <person name="Klenk H.-P."/>
            <person name="Eisen J.A."/>
        </authorList>
    </citation>
    <scope>NUCLEOTIDE SEQUENCE [LARGE SCALE GENOMIC DNA]</scope>
    <source>
        <strain evidence="7 8">DSM 12556</strain>
    </source>
</reference>
<dbReference type="InterPro" id="IPR050437">
    <property type="entry name" value="Ribos_protein_bS1-like"/>
</dbReference>